<accession>A0A948WRL4</accession>
<evidence type="ECO:0000313" key="2">
    <source>
        <dbReference type="EMBL" id="MBU3806305.1"/>
    </source>
</evidence>
<comment type="caution">
    <text evidence="2">The sequence shown here is derived from an EMBL/GenBank/DDBJ whole genome shotgun (WGS) entry which is preliminary data.</text>
</comment>
<sequence>MTRKVTNIVAYLTPLGWILAYLAGDKDNCRFHLNQSLVIMISSLVLSIGSKVIITVLAFIPILGWLVAILLGIASGLMGLGLAVLWLIGLFGAIQDNERPIPILGGFQVLK</sequence>
<keyword evidence="1" id="KW-0812">Transmembrane</keyword>
<evidence type="ECO:0000313" key="3">
    <source>
        <dbReference type="Proteomes" id="UP000713596"/>
    </source>
</evidence>
<reference evidence="2" key="2">
    <citation type="submission" date="2021-04" db="EMBL/GenBank/DDBJ databases">
        <authorList>
            <person name="Gilroy R."/>
        </authorList>
    </citation>
    <scope>NUCLEOTIDE SEQUENCE</scope>
    <source>
        <strain evidence="2">B5_2728</strain>
    </source>
</reference>
<organism evidence="2 3">
    <name type="scientific">Candidatus Allofournierella pullistercoris</name>
    <dbReference type="NCBI Taxonomy" id="2838597"/>
    <lineage>
        <taxon>Bacteria</taxon>
        <taxon>Bacillati</taxon>
        <taxon>Bacillota</taxon>
        <taxon>Clostridia</taxon>
        <taxon>Eubacteriales</taxon>
        <taxon>Oscillospiraceae</taxon>
        <taxon>Allofournierella</taxon>
    </lineage>
</organism>
<feature type="transmembrane region" description="Helical" evidence="1">
    <location>
        <begin position="6"/>
        <end position="24"/>
    </location>
</feature>
<protein>
    <recommendedName>
        <fullName evidence="4">Chloroplast import component protein (Tic20)</fullName>
    </recommendedName>
</protein>
<feature type="transmembrane region" description="Helical" evidence="1">
    <location>
        <begin position="36"/>
        <end position="60"/>
    </location>
</feature>
<evidence type="ECO:0000256" key="1">
    <source>
        <dbReference type="SAM" id="Phobius"/>
    </source>
</evidence>
<feature type="transmembrane region" description="Helical" evidence="1">
    <location>
        <begin position="66"/>
        <end position="94"/>
    </location>
</feature>
<reference evidence="2" key="1">
    <citation type="journal article" date="2021" name="PeerJ">
        <title>Extensive microbial diversity within the chicken gut microbiome revealed by metagenomics and culture.</title>
        <authorList>
            <person name="Gilroy R."/>
            <person name="Ravi A."/>
            <person name="Getino M."/>
            <person name="Pursley I."/>
            <person name="Horton D.L."/>
            <person name="Alikhan N.F."/>
            <person name="Baker D."/>
            <person name="Gharbi K."/>
            <person name="Hall N."/>
            <person name="Watson M."/>
            <person name="Adriaenssens E.M."/>
            <person name="Foster-Nyarko E."/>
            <person name="Jarju S."/>
            <person name="Secka A."/>
            <person name="Antonio M."/>
            <person name="Oren A."/>
            <person name="Chaudhuri R.R."/>
            <person name="La Ragione R."/>
            <person name="Hildebrand F."/>
            <person name="Pallen M.J."/>
        </authorList>
    </citation>
    <scope>NUCLEOTIDE SEQUENCE</scope>
    <source>
        <strain evidence="2">B5_2728</strain>
    </source>
</reference>
<dbReference type="Proteomes" id="UP000713596">
    <property type="component" value="Unassembled WGS sequence"/>
</dbReference>
<evidence type="ECO:0008006" key="4">
    <source>
        <dbReference type="Google" id="ProtNLM"/>
    </source>
</evidence>
<keyword evidence="1" id="KW-1133">Transmembrane helix</keyword>
<gene>
    <name evidence="2" type="ORF">H9882_05370</name>
</gene>
<proteinExistence type="predicted"/>
<name>A0A948WRL4_9FIRM</name>
<dbReference type="AlphaFoldDB" id="A0A948WRL4"/>
<keyword evidence="1" id="KW-0472">Membrane</keyword>
<dbReference type="EMBL" id="JAHLFP010000044">
    <property type="protein sequence ID" value="MBU3806305.1"/>
    <property type="molecule type" value="Genomic_DNA"/>
</dbReference>